<dbReference type="GO" id="GO:0004197">
    <property type="term" value="F:cysteine-type endopeptidase activity"/>
    <property type="evidence" value="ECO:0007669"/>
    <property type="project" value="UniProtKB-EC"/>
</dbReference>
<dbReference type="OrthoDB" id="2666448at2759"/>
<dbReference type="GO" id="GO:0070005">
    <property type="term" value="F:cysteine-type aminopeptidase activity"/>
    <property type="evidence" value="ECO:0007669"/>
    <property type="project" value="InterPro"/>
</dbReference>
<evidence type="ECO:0000256" key="9">
    <source>
        <dbReference type="PIRNR" id="PIRNR005700"/>
    </source>
</evidence>
<dbReference type="CDD" id="cd00585">
    <property type="entry name" value="Peptidase_C1B"/>
    <property type="match status" value="1"/>
</dbReference>
<comment type="function">
    <text evidence="7">The normal physiological role of the enzyme is unknown, but it is not essential for the viability of yeast cells. Has aminopeptidase activity, shortening substrate peptides sequentially by 1 amino acid. Has bleomycin hydrolase activity, which can protect the cell from the toxic effects of bleomycin. Has homocysteine-thiolactonase activity, protecting the cell against homocysteine toxicity. Acts as a repressor in the GAL4 regulatory system, but this does not require either the peptidase or nucleic acid-binding activities.</text>
</comment>
<evidence type="ECO:0000256" key="7">
    <source>
        <dbReference type="ARBA" id="ARBA00025347"/>
    </source>
</evidence>
<evidence type="ECO:0000256" key="5">
    <source>
        <dbReference type="ARBA" id="ARBA00022801"/>
    </source>
</evidence>
<comment type="subunit">
    <text evidence="8">Homohexamer. Binds to nucleic acids. Binds single-stranded DNA and RNA with higher affinity than double-stranded DNA.</text>
</comment>
<protein>
    <recommendedName>
        <fullName evidence="3 9">Cysteine proteinase 1, mitochondrial</fullName>
        <ecNumber evidence="2 9">3.4.22.40</ecNumber>
    </recommendedName>
</protein>
<accession>A0A5C3QIY7</accession>
<feature type="active site" evidence="10">
    <location>
        <position position="478"/>
    </location>
</feature>
<comment type="subcellular location">
    <subcellularLocation>
        <location evidence="9">Mitochondrion</location>
    </subcellularLocation>
    <subcellularLocation>
        <location evidence="9">Cytoplasm</location>
    </subcellularLocation>
</comment>
<dbReference type="PIRSF" id="PIRSF005700">
    <property type="entry name" value="PepC"/>
    <property type="match status" value="1"/>
</dbReference>
<feature type="active site" evidence="10">
    <location>
        <position position="152"/>
    </location>
</feature>
<name>A0A5C3QIY7_9AGAR</name>
<evidence type="ECO:0000256" key="10">
    <source>
        <dbReference type="PIRSR" id="PIRSR005700-1"/>
    </source>
</evidence>
<evidence type="ECO:0000256" key="4">
    <source>
        <dbReference type="ARBA" id="ARBA00022670"/>
    </source>
</evidence>
<dbReference type="EC" id="3.4.22.40" evidence="2 9"/>
<dbReference type="STRING" id="1884261.A0A5C3QIY7"/>
<evidence type="ECO:0000256" key="2">
    <source>
        <dbReference type="ARBA" id="ARBA00012465"/>
    </source>
</evidence>
<dbReference type="InterPro" id="IPR004134">
    <property type="entry name" value="Peptidase_C1B"/>
</dbReference>
<dbReference type="GO" id="GO:0005739">
    <property type="term" value="C:mitochondrion"/>
    <property type="evidence" value="ECO:0007669"/>
    <property type="project" value="UniProtKB-SubCell"/>
</dbReference>
<sequence length="537" mass="60065">MTVGVRKSARTGNEARATSGCKLRKLGACLFSSTLLSPTIMGSAVSKPAPPATLEVSEKQCIERASTLIEAIQLDSQPLSANGTLSLGNVDGWEAEVQANPKLQLARTILSHSNISDALTSREARAADVHVFNHELEFKTGPVTNQKSSGRCWLFATTNVLRYDIMKKLKLSDFQLSQSYLFFWDKLNKCNYYLELSIEHADLPLDDRLVDHLSDDLISDGGQWDMVVNLLNNYGVVPLAMYPESFHSSASGPLNRLIKLRLREQALILRRLSEQLRNEEKLDQQQLVSVLRIKKEELMKEIYTIMTATLGVPPSPNKSFTWDYYDSDGKSGVWEGTPLEFYKTFVSKTYPPSDSFSLINDPRNDYSKLYTVDKLGNVWGGRSVLYVNTEIANLKSAVVKMIKAGQPVFFGCDVNQFSDRAGIMDTSLFEYERAFDISLTLSKADRLRVNESAMTHAMVISGVHLDKDGKPVRYKVENSWGPDAGEKGYYVMTDRWFDEFVYQVVVPKALAPKDLVKVYEGGKAVVLPAWDPMGSLA</sequence>
<reference evidence="11 12" key="1">
    <citation type="journal article" date="2019" name="Nat. Ecol. Evol.">
        <title>Megaphylogeny resolves global patterns of mushroom evolution.</title>
        <authorList>
            <person name="Varga T."/>
            <person name="Krizsan K."/>
            <person name="Foldi C."/>
            <person name="Dima B."/>
            <person name="Sanchez-Garcia M."/>
            <person name="Sanchez-Ramirez S."/>
            <person name="Szollosi G.J."/>
            <person name="Szarkandi J.G."/>
            <person name="Papp V."/>
            <person name="Albert L."/>
            <person name="Andreopoulos W."/>
            <person name="Angelini C."/>
            <person name="Antonin V."/>
            <person name="Barry K.W."/>
            <person name="Bougher N.L."/>
            <person name="Buchanan P."/>
            <person name="Buyck B."/>
            <person name="Bense V."/>
            <person name="Catcheside P."/>
            <person name="Chovatia M."/>
            <person name="Cooper J."/>
            <person name="Damon W."/>
            <person name="Desjardin D."/>
            <person name="Finy P."/>
            <person name="Geml J."/>
            <person name="Haridas S."/>
            <person name="Hughes K."/>
            <person name="Justo A."/>
            <person name="Karasinski D."/>
            <person name="Kautmanova I."/>
            <person name="Kiss B."/>
            <person name="Kocsube S."/>
            <person name="Kotiranta H."/>
            <person name="LaButti K.M."/>
            <person name="Lechner B.E."/>
            <person name="Liimatainen K."/>
            <person name="Lipzen A."/>
            <person name="Lukacs Z."/>
            <person name="Mihaltcheva S."/>
            <person name="Morgado L.N."/>
            <person name="Niskanen T."/>
            <person name="Noordeloos M.E."/>
            <person name="Ohm R.A."/>
            <person name="Ortiz-Santana B."/>
            <person name="Ovrebo C."/>
            <person name="Racz N."/>
            <person name="Riley R."/>
            <person name="Savchenko A."/>
            <person name="Shiryaev A."/>
            <person name="Soop K."/>
            <person name="Spirin V."/>
            <person name="Szebenyi C."/>
            <person name="Tomsovsky M."/>
            <person name="Tulloss R.E."/>
            <person name="Uehling J."/>
            <person name="Grigoriev I.V."/>
            <person name="Vagvolgyi C."/>
            <person name="Papp T."/>
            <person name="Martin F.M."/>
            <person name="Miettinen O."/>
            <person name="Hibbett D.S."/>
            <person name="Nagy L.G."/>
        </authorList>
    </citation>
    <scope>NUCLEOTIDE SEQUENCE [LARGE SCALE GENOMIC DNA]</scope>
    <source>
        <strain evidence="11 12">CBS 309.79</strain>
    </source>
</reference>
<dbReference type="Proteomes" id="UP000305067">
    <property type="component" value="Unassembled WGS sequence"/>
</dbReference>
<comment type="catalytic activity">
    <reaction evidence="1 9">
        <text>Inactivates bleomycin B2 (a cytotoxic glycometallopeptide) by hydrolysis of a carboxyamide bond of beta-aminoalanine, but also shows general aminopeptidase activity. The specificity varies somewhat with source, but amino acid arylamides of Met, Leu and Ala are preferred.</text>
        <dbReference type="EC" id="3.4.22.40"/>
    </reaction>
</comment>
<dbReference type="GO" id="GO:0006508">
    <property type="term" value="P:proteolysis"/>
    <property type="evidence" value="ECO:0007669"/>
    <property type="project" value="UniProtKB-KW"/>
</dbReference>
<dbReference type="InterPro" id="IPR038765">
    <property type="entry name" value="Papain-like_cys_pep_sf"/>
</dbReference>
<dbReference type="PANTHER" id="PTHR10363">
    <property type="entry name" value="BLEOMYCIN HYDROLASE"/>
    <property type="match status" value="1"/>
</dbReference>
<keyword evidence="4 9" id="KW-0645">Protease</keyword>
<dbReference type="GO" id="GO:0009636">
    <property type="term" value="P:response to toxic substance"/>
    <property type="evidence" value="ECO:0007669"/>
    <property type="project" value="TreeGrafter"/>
</dbReference>
<comment type="similarity">
    <text evidence="9">Belongs to the peptidase C1 family.</text>
</comment>
<dbReference type="GO" id="GO:0043418">
    <property type="term" value="P:homocysteine catabolic process"/>
    <property type="evidence" value="ECO:0007669"/>
    <property type="project" value="TreeGrafter"/>
</dbReference>
<dbReference type="EMBL" id="ML178841">
    <property type="protein sequence ID" value="TFK98273.1"/>
    <property type="molecule type" value="Genomic_DNA"/>
</dbReference>
<dbReference type="InterPro" id="IPR000169">
    <property type="entry name" value="Pept_cys_AS"/>
</dbReference>
<keyword evidence="12" id="KW-1185">Reference proteome</keyword>
<keyword evidence="6 9" id="KW-0788">Thiol protease</keyword>
<evidence type="ECO:0000313" key="12">
    <source>
        <dbReference type="Proteomes" id="UP000305067"/>
    </source>
</evidence>
<dbReference type="Gene3D" id="3.90.70.10">
    <property type="entry name" value="Cysteine proteinases"/>
    <property type="match status" value="1"/>
</dbReference>
<evidence type="ECO:0000313" key="11">
    <source>
        <dbReference type="EMBL" id="TFK98273.1"/>
    </source>
</evidence>
<dbReference type="PANTHER" id="PTHR10363:SF2">
    <property type="entry name" value="BLEOMYCIN HYDROLASE"/>
    <property type="match status" value="1"/>
</dbReference>
<proteinExistence type="inferred from homology"/>
<comment type="function">
    <text evidence="9">Has aminopeptidase activity, shortening substrate peptides sequentially by 1 amino acid. Has bleomycin hydrolase activity, which can protect the cell from the toxic effects of bleomycin. Has homocysteine-thiolactonase activity, protecting the cell against homocysteine toxicity.</text>
</comment>
<keyword evidence="9" id="KW-0963">Cytoplasm</keyword>
<keyword evidence="9" id="KW-0496">Mitochondrion</keyword>
<organism evidence="11 12">
    <name type="scientific">Pterulicium gracile</name>
    <dbReference type="NCBI Taxonomy" id="1884261"/>
    <lineage>
        <taxon>Eukaryota</taxon>
        <taxon>Fungi</taxon>
        <taxon>Dikarya</taxon>
        <taxon>Basidiomycota</taxon>
        <taxon>Agaricomycotina</taxon>
        <taxon>Agaricomycetes</taxon>
        <taxon>Agaricomycetidae</taxon>
        <taxon>Agaricales</taxon>
        <taxon>Pleurotineae</taxon>
        <taxon>Pterulaceae</taxon>
        <taxon>Pterulicium</taxon>
    </lineage>
</organism>
<dbReference type="PROSITE" id="PS00139">
    <property type="entry name" value="THIOL_PROTEASE_CYS"/>
    <property type="match status" value="1"/>
</dbReference>
<evidence type="ECO:0000256" key="3">
    <source>
        <dbReference type="ARBA" id="ARBA00016900"/>
    </source>
</evidence>
<dbReference type="AlphaFoldDB" id="A0A5C3QIY7"/>
<feature type="active site" evidence="10">
    <location>
        <position position="456"/>
    </location>
</feature>
<evidence type="ECO:0000256" key="1">
    <source>
        <dbReference type="ARBA" id="ARBA00000423"/>
    </source>
</evidence>
<dbReference type="SUPFAM" id="SSF54001">
    <property type="entry name" value="Cysteine proteinases"/>
    <property type="match status" value="1"/>
</dbReference>
<dbReference type="Pfam" id="PF03051">
    <property type="entry name" value="Peptidase_C1_2"/>
    <property type="match status" value="1"/>
</dbReference>
<keyword evidence="5 9" id="KW-0378">Hydrolase</keyword>
<evidence type="ECO:0000256" key="6">
    <source>
        <dbReference type="ARBA" id="ARBA00022807"/>
    </source>
</evidence>
<evidence type="ECO:0000256" key="8">
    <source>
        <dbReference type="ARBA" id="ARBA00026080"/>
    </source>
</evidence>
<gene>
    <name evidence="11" type="ORF">BDV98DRAFT_573343</name>
</gene>